<proteinExistence type="predicted"/>
<protein>
    <recommendedName>
        <fullName evidence="2">Endonuclease/exonuclease/phosphatase family protein</fullName>
    </recommendedName>
</protein>
<accession>A0A1V0SDY0</accession>
<organism evidence="1">
    <name type="scientific">Indivirus ILV1</name>
    <dbReference type="NCBI Taxonomy" id="1977633"/>
    <lineage>
        <taxon>Viruses</taxon>
        <taxon>Varidnaviria</taxon>
        <taxon>Bamfordvirae</taxon>
        <taxon>Nucleocytoviricota</taxon>
        <taxon>Megaviricetes</taxon>
        <taxon>Imitervirales</taxon>
        <taxon>Mimiviridae</taxon>
        <taxon>Klosneuvirinae</taxon>
        <taxon>Indivirus</taxon>
    </lineage>
</organism>
<dbReference type="InterPro" id="IPR036691">
    <property type="entry name" value="Endo/exonu/phosph_ase_sf"/>
</dbReference>
<sequence length="331" mass="39194">MSKIRILFSNVGLDKWPNNDKYIKNVDTAKYSENTYSDIDNTEKSTYNEIGKLNISGLYHPRKDYENPYKYGCYLHNKAFDAYLKNFFKNVDDYISFDAVIFQEFCGRYVDLFNFNSYFMQQYNLPTLFDYLNITNDEKNKSKKAFLVGSKNNNITIVPFNVNDYKKTKITNESGENSLDTGYGNIQISKLIDHKNRNREICIINLHNRYKENMDNFRDSLIIVLEKIKNMNDILFVGDFNRVFQFADLIKSYGLIYCQNKFCNLPILYDKINRNCNKNFKLQNLQIYYKLSGYNISLDYNSINCDFDKNVSSHIFVDITLLRKKYKLSKN</sequence>
<dbReference type="SUPFAM" id="SSF56219">
    <property type="entry name" value="DNase I-like"/>
    <property type="match status" value="1"/>
</dbReference>
<reference evidence="1" key="1">
    <citation type="journal article" date="2017" name="Science">
        <title>Giant viruses with an expanded complement of translation system components.</title>
        <authorList>
            <person name="Schulz F."/>
            <person name="Yutin N."/>
            <person name="Ivanova N.N."/>
            <person name="Ortega D.R."/>
            <person name="Lee T.K."/>
            <person name="Vierheilig J."/>
            <person name="Daims H."/>
            <person name="Horn M."/>
            <person name="Wagner M."/>
            <person name="Jensen G.J."/>
            <person name="Kyrpides N.C."/>
            <person name="Koonin E.V."/>
            <person name="Woyke T."/>
        </authorList>
    </citation>
    <scope>NUCLEOTIDE SEQUENCE</scope>
    <source>
        <strain evidence="1">ILV1</strain>
    </source>
</reference>
<evidence type="ECO:0000313" key="1">
    <source>
        <dbReference type="EMBL" id="ARF09915.1"/>
    </source>
</evidence>
<gene>
    <name evidence="1" type="ORF">Indivirus_5_38</name>
</gene>
<dbReference type="EMBL" id="KY684089">
    <property type="protein sequence ID" value="ARF09915.1"/>
    <property type="molecule type" value="Genomic_DNA"/>
</dbReference>
<name>A0A1V0SDY0_9VIRU</name>
<evidence type="ECO:0008006" key="2">
    <source>
        <dbReference type="Google" id="ProtNLM"/>
    </source>
</evidence>